<dbReference type="GO" id="GO:0061630">
    <property type="term" value="F:ubiquitin protein ligase activity"/>
    <property type="evidence" value="ECO:0007669"/>
    <property type="project" value="TreeGrafter"/>
</dbReference>
<dbReference type="Pfam" id="PF00653">
    <property type="entry name" value="BIR"/>
    <property type="match status" value="1"/>
</dbReference>
<dbReference type="HOGENOM" id="CLU_034240_0_0_1"/>
<keyword evidence="8" id="KW-1185">Reference proteome</keyword>
<evidence type="ECO:0000259" key="6">
    <source>
        <dbReference type="PROSITE" id="PS50089"/>
    </source>
</evidence>
<dbReference type="Gene3D" id="1.10.1170.10">
    <property type="entry name" value="Inhibitor Of Apoptosis Protein (2mihbC-IAP-1), Chain A"/>
    <property type="match status" value="1"/>
</dbReference>
<feature type="region of interest" description="Disordered" evidence="5">
    <location>
        <begin position="68"/>
        <end position="101"/>
    </location>
</feature>
<proteinExistence type="inferred from homology"/>
<feature type="compositionally biased region" description="Low complexity" evidence="5">
    <location>
        <begin position="68"/>
        <end position="83"/>
    </location>
</feature>
<dbReference type="PIRSF" id="PIRSF036836">
    <property type="entry name" value="RNase_bind_SBP1"/>
    <property type="match status" value="1"/>
</dbReference>
<dbReference type="Gene3D" id="3.30.40.10">
    <property type="entry name" value="Zinc/RING finger domain, C3HC4 (zinc finger)"/>
    <property type="match status" value="1"/>
</dbReference>
<sequence length="451" mass="52311">MSGATISEDERSAIERFRNVIREALAESPMNNFYNRVHILLYNRHSLLREWIEITTINQIQSNIENQQQSQSQGQQEQQVQQREQQEQQDDSAAEMSESLTGNMRSYIRERANTSSMRCRITRNGEWGLGLSLLDRDNYVQFFLPLERVRDTDHDATVEEEEEQVSDSESSVYDEAVNHSLNLRTSTPVENPRELLINEMESDIESNETDEGSEANQRLIHQTKLRERIANLYIVDTSFFRVIRTRDDYEKGLPSDVQHKIPLKASTTKYLILRSAYFKNITDLSRMAIAFPNMKQIEARIETFEKHDGHIVAQITPSKYAEAGFFSYGEHDAVTCYFCAGTIANWLPNDDPWQIHANLFPDCMYVYLKRGRNFIRLQLAKVRSISSYEPPKEVDDDKSRYECKICLSAEISVVFKPCEHMITCYDCATQFTTCPWCKSTIYNAVRCIIST</sequence>
<evidence type="ECO:0000256" key="2">
    <source>
        <dbReference type="ARBA" id="ARBA00022771"/>
    </source>
</evidence>
<dbReference type="PROSITE" id="PS50143">
    <property type="entry name" value="BIR_REPEAT_2"/>
    <property type="match status" value="1"/>
</dbReference>
<dbReference type="InterPro" id="IPR050784">
    <property type="entry name" value="IAP"/>
</dbReference>
<comment type="similarity">
    <text evidence="1">Belongs to the IAP family.</text>
</comment>
<name>T1K9R2_TETUR</name>
<evidence type="ECO:0000256" key="4">
    <source>
        <dbReference type="PROSITE-ProRule" id="PRU00175"/>
    </source>
</evidence>
<dbReference type="GO" id="GO:0043066">
    <property type="term" value="P:negative regulation of apoptotic process"/>
    <property type="evidence" value="ECO:0007669"/>
    <property type="project" value="TreeGrafter"/>
</dbReference>
<reference evidence="8" key="1">
    <citation type="submission" date="2011-08" db="EMBL/GenBank/DDBJ databases">
        <authorList>
            <person name="Rombauts S."/>
        </authorList>
    </citation>
    <scope>NUCLEOTIDE SEQUENCE</scope>
    <source>
        <strain evidence="8">London</strain>
    </source>
</reference>
<dbReference type="GO" id="GO:0005634">
    <property type="term" value="C:nucleus"/>
    <property type="evidence" value="ECO:0007669"/>
    <property type="project" value="TreeGrafter"/>
</dbReference>
<keyword evidence="2 4" id="KW-0479">Metal-binding</keyword>
<evidence type="ECO:0000313" key="7">
    <source>
        <dbReference type="EnsemblMetazoa" id="tetur07g05870.1"/>
    </source>
</evidence>
<dbReference type="SUPFAM" id="SSF57924">
    <property type="entry name" value="Inhibitor of apoptosis (IAP) repeat"/>
    <property type="match status" value="1"/>
</dbReference>
<keyword evidence="3" id="KW-0862">Zinc</keyword>
<dbReference type="InterPro" id="IPR013083">
    <property type="entry name" value="Znf_RING/FYVE/PHD"/>
</dbReference>
<dbReference type="GO" id="GO:0031398">
    <property type="term" value="P:positive regulation of protein ubiquitination"/>
    <property type="evidence" value="ECO:0007669"/>
    <property type="project" value="TreeGrafter"/>
</dbReference>
<dbReference type="GO" id="GO:0051726">
    <property type="term" value="P:regulation of cell cycle"/>
    <property type="evidence" value="ECO:0007669"/>
    <property type="project" value="TreeGrafter"/>
</dbReference>
<dbReference type="InterPro" id="IPR001370">
    <property type="entry name" value="BIR_rpt"/>
</dbReference>
<dbReference type="STRING" id="32264.T1K9R2"/>
<protein>
    <recommendedName>
        <fullName evidence="6">RING-type domain-containing protein</fullName>
    </recommendedName>
</protein>
<dbReference type="PROSITE" id="PS50089">
    <property type="entry name" value="ZF_RING_2"/>
    <property type="match status" value="1"/>
</dbReference>
<dbReference type="GO" id="GO:0005737">
    <property type="term" value="C:cytoplasm"/>
    <property type="evidence" value="ECO:0007669"/>
    <property type="project" value="TreeGrafter"/>
</dbReference>
<organism evidence="7 8">
    <name type="scientific">Tetranychus urticae</name>
    <name type="common">Two-spotted spider mite</name>
    <dbReference type="NCBI Taxonomy" id="32264"/>
    <lineage>
        <taxon>Eukaryota</taxon>
        <taxon>Metazoa</taxon>
        <taxon>Ecdysozoa</taxon>
        <taxon>Arthropoda</taxon>
        <taxon>Chelicerata</taxon>
        <taxon>Arachnida</taxon>
        <taxon>Acari</taxon>
        <taxon>Acariformes</taxon>
        <taxon>Trombidiformes</taxon>
        <taxon>Prostigmata</taxon>
        <taxon>Eleutherengona</taxon>
        <taxon>Raphignathae</taxon>
        <taxon>Tetranychoidea</taxon>
        <taxon>Tetranychidae</taxon>
        <taxon>Tetranychus</taxon>
    </lineage>
</organism>
<dbReference type="Proteomes" id="UP000015104">
    <property type="component" value="Unassembled WGS sequence"/>
</dbReference>
<dbReference type="InterPro" id="IPR001841">
    <property type="entry name" value="Znf_RING"/>
</dbReference>
<dbReference type="GO" id="GO:0043027">
    <property type="term" value="F:cysteine-type endopeptidase inhibitor activity involved in apoptotic process"/>
    <property type="evidence" value="ECO:0007669"/>
    <property type="project" value="TreeGrafter"/>
</dbReference>
<dbReference type="EnsemblMetazoa" id="tetur07g05870.1">
    <property type="protein sequence ID" value="tetur07g05870.1"/>
    <property type="gene ID" value="tetur07g05870"/>
</dbReference>
<dbReference type="eggNOG" id="KOG1101">
    <property type="taxonomic scope" value="Eukaryota"/>
</dbReference>
<dbReference type="EMBL" id="CAEY01001892">
    <property type="status" value="NOT_ANNOTATED_CDS"/>
    <property type="molecule type" value="Genomic_DNA"/>
</dbReference>
<reference evidence="7" key="2">
    <citation type="submission" date="2015-06" db="UniProtKB">
        <authorList>
            <consortium name="EnsemblMetazoa"/>
        </authorList>
    </citation>
    <scope>IDENTIFICATION</scope>
</reference>
<dbReference type="PANTHER" id="PTHR10044:SF139">
    <property type="entry name" value="DEATH-ASSOCIATED INHIBITOR OF APOPTOSIS 2"/>
    <property type="match status" value="1"/>
</dbReference>
<evidence type="ECO:0000313" key="8">
    <source>
        <dbReference type="Proteomes" id="UP000015104"/>
    </source>
</evidence>
<dbReference type="AlphaFoldDB" id="T1K9R2"/>
<feature type="domain" description="RING-type" evidence="6">
    <location>
        <begin position="403"/>
        <end position="438"/>
    </location>
</feature>
<dbReference type="GO" id="GO:0008270">
    <property type="term" value="F:zinc ion binding"/>
    <property type="evidence" value="ECO:0007669"/>
    <property type="project" value="UniProtKB-KW"/>
</dbReference>
<evidence type="ECO:0000256" key="3">
    <source>
        <dbReference type="ARBA" id="ARBA00022833"/>
    </source>
</evidence>
<dbReference type="PANTHER" id="PTHR10044">
    <property type="entry name" value="INHIBITOR OF APOPTOSIS"/>
    <property type="match status" value="1"/>
</dbReference>
<accession>T1K9R2</accession>
<evidence type="ECO:0000256" key="5">
    <source>
        <dbReference type="SAM" id="MobiDB-lite"/>
    </source>
</evidence>
<dbReference type="Pfam" id="PF13920">
    <property type="entry name" value="zf-C3HC4_3"/>
    <property type="match status" value="1"/>
</dbReference>
<evidence type="ECO:0000256" key="1">
    <source>
        <dbReference type="ARBA" id="ARBA00006672"/>
    </source>
</evidence>
<keyword evidence="2 4" id="KW-0863">Zinc-finger</keyword>
<dbReference type="CDD" id="cd00022">
    <property type="entry name" value="BIR"/>
    <property type="match status" value="1"/>
</dbReference>
<dbReference type="SMART" id="SM00238">
    <property type="entry name" value="BIR"/>
    <property type="match status" value="1"/>
</dbReference>